<feature type="region of interest" description="Disordered" evidence="5">
    <location>
        <begin position="157"/>
        <end position="178"/>
    </location>
</feature>
<dbReference type="InterPro" id="IPR036621">
    <property type="entry name" value="Anticodon-bd_dom_sf"/>
</dbReference>
<dbReference type="GO" id="GO:0006418">
    <property type="term" value="P:tRNA aminoacylation for protein translation"/>
    <property type="evidence" value="ECO:0007669"/>
    <property type="project" value="InterPro"/>
</dbReference>
<evidence type="ECO:0000313" key="8">
    <source>
        <dbReference type="Proteomes" id="UP000186817"/>
    </source>
</evidence>
<dbReference type="EMBL" id="LSRX01001463">
    <property type="protein sequence ID" value="OLP79621.1"/>
    <property type="molecule type" value="Genomic_DNA"/>
</dbReference>
<feature type="region of interest" description="Disordered" evidence="5">
    <location>
        <begin position="324"/>
        <end position="382"/>
    </location>
</feature>
<keyword evidence="2" id="KW-0547">Nucleotide-binding</keyword>
<dbReference type="NCBIfam" id="NF003211">
    <property type="entry name" value="PRK04173.1"/>
    <property type="match status" value="1"/>
</dbReference>
<feature type="compositionally biased region" description="Basic and acidic residues" evidence="5">
    <location>
        <begin position="341"/>
        <end position="362"/>
    </location>
</feature>
<gene>
    <name evidence="7" type="primary">glyQS</name>
    <name evidence="7" type="ORF">AK812_SmicGene40068</name>
</gene>
<keyword evidence="3" id="KW-0067">ATP-binding</keyword>
<keyword evidence="1 7" id="KW-0436">Ligase</keyword>
<feature type="compositionally biased region" description="Basic and acidic residues" evidence="5">
    <location>
        <begin position="2389"/>
        <end position="2401"/>
    </location>
</feature>
<feature type="compositionally biased region" description="Basic and acidic residues" evidence="5">
    <location>
        <begin position="1731"/>
        <end position="1740"/>
    </location>
</feature>
<keyword evidence="8" id="KW-1185">Reference proteome</keyword>
<dbReference type="PANTHER" id="PTHR10745:SF8">
    <property type="entry name" value="DNA POLYMERASE SUBUNIT GAMMA-2, MITOCHONDRIAL"/>
    <property type="match status" value="1"/>
</dbReference>
<name>A0A1Q9C9P4_SYMMI</name>
<reference evidence="7 8" key="1">
    <citation type="submission" date="2016-02" db="EMBL/GenBank/DDBJ databases">
        <title>Genome analysis of coral dinoflagellate symbionts highlights evolutionary adaptations to a symbiotic lifestyle.</title>
        <authorList>
            <person name="Aranda M."/>
            <person name="Li Y."/>
            <person name="Liew Y.J."/>
            <person name="Baumgarten S."/>
            <person name="Simakov O."/>
            <person name="Wilson M."/>
            <person name="Piel J."/>
            <person name="Ashoor H."/>
            <person name="Bougouffa S."/>
            <person name="Bajic V.B."/>
            <person name="Ryu T."/>
            <person name="Ravasi T."/>
            <person name="Bayer T."/>
            <person name="Micklem G."/>
            <person name="Kim H."/>
            <person name="Bhak J."/>
            <person name="Lajeunesse T.C."/>
            <person name="Voolstra C.R."/>
        </authorList>
    </citation>
    <scope>NUCLEOTIDE SEQUENCE [LARGE SCALE GENOMIC DNA]</scope>
    <source>
        <strain evidence="7 8">CCMP2467</strain>
    </source>
</reference>
<evidence type="ECO:0000256" key="5">
    <source>
        <dbReference type="SAM" id="MobiDB-lite"/>
    </source>
</evidence>
<dbReference type="GO" id="GO:0005524">
    <property type="term" value="F:ATP binding"/>
    <property type="evidence" value="ECO:0007669"/>
    <property type="project" value="UniProtKB-KW"/>
</dbReference>
<dbReference type="Pfam" id="PF03129">
    <property type="entry name" value="HGTP_anticodon"/>
    <property type="match status" value="1"/>
</dbReference>
<accession>A0A1Q9C9P4</accession>
<dbReference type="GO" id="GO:0004812">
    <property type="term" value="F:aminoacyl-tRNA ligase activity"/>
    <property type="evidence" value="ECO:0007669"/>
    <property type="project" value="UniProtKB-KW"/>
</dbReference>
<keyword evidence="4" id="KW-0030">Aminoacyl-tRNA synthetase</keyword>
<evidence type="ECO:0000256" key="1">
    <source>
        <dbReference type="ARBA" id="ARBA00022598"/>
    </source>
</evidence>
<dbReference type="SUPFAM" id="SSF55681">
    <property type="entry name" value="Class II aaRS and biotin synthetases"/>
    <property type="match status" value="1"/>
</dbReference>
<dbReference type="InterPro" id="IPR045864">
    <property type="entry name" value="aa-tRNA-synth_II/BPL/LPL"/>
</dbReference>
<feature type="region of interest" description="Disordered" evidence="5">
    <location>
        <begin position="739"/>
        <end position="807"/>
    </location>
</feature>
<protein>
    <submittedName>
        <fullName evidence="7">Glycine--tRNA ligase</fullName>
    </submittedName>
</protein>
<sequence length="2705" mass="300716">MDLPDGIDQEAAHQHFNDKVSSDLVHLLQEAGVPLGLQCRMTLHFDTIGKFSAYADTRATIRTALHDDFALEGDSLEKRSAVAAVIMAWESCKSYVTKEADIKAEAKLLGVTRPIAHTDRTAMKAAFEKTHYRLEEHLEPSEAYLSAKVEEVEGSEITASPLSDVTSRKTSRDQNGHVRVVKSKVKGQLPQNTEELRLALKVEGHMWTMLSSKFRNIGLFRGMGPGVWADFSDYLMGEKVYLMKIPNQYGDNTGVRPPWHVLLQYEFQVRKEAVKTSVRENRPLAEVLPEKSRDSEIREQHFISPIALQSVINEGRGNRLRWQQQTPTQQRWQPYQPWSRNTEKGDKGYKGKHIDMKGDYKGGKSKGSKGKDKDGKGKRVLTHTPDGRQICYAFNEGGCDGSCGRVHICQVPGCGQQHPMWQHWQKKAGGGDGAKGADKDLALQFDIHLHVRALDLKRDPGPLTEASEWPVFDDDGWYAGPLSSCGHYHNQPLQGLEGDQWRTGPSAAYPSAFCYYLAQLCLGAIITAPQLADTGAVGQVEHEAERYAMQELDTGKPVTRTAVSTLFSLLPKEPPHKAAGSLEGLVFVSGGFSKGGIVGLRQNCRLFPRSTLLVNKFIKEQAPHHCYAAFSILHNVKAEAHKDLGNAPTMNLLIGVSQFVDGGLWVEASDGTHKLTIKDQDVFGTVHAVCNSTVLFDARNSWHATMPWTGDRLVIAAYNPAFAENLPAQQHQQLRDLGFPLDLDPQDANVPSSSTLPSGLGDAGVDSEVLGAAGDDGDSAVHEEVQVLGSSEEDASEGKGEKFDPSFSRALGPPMQCHHEGYTKEFVDGFGLCSPGRWPPEARGHLQTLEERKHVASVMKILEDLVQDAIPDVKRKSMELALGRLESSPFTEEQLWRARERICDLLPAPETAREVPERQPFLLHMLGQSLKLLNDPDWEILCQGPESFAEGVPLGCNGELKRTPQVFRERVKSRKLDETDFQPIMQNYSSAELTQNQLEEKFKQDEALGRMIATTEAAARQEYPEVLVAALGAICKPNGDVRPLHDATHGVRINNRITVPDRLETPGPEEIVEMVTRAKATKQAAFCISADISAAHRCVKIKKSDWGRLGCKTCSSSQTLWINTVGTFGVSSASYHWSRLFGAIGRWALRIMAQRWTLQIIYVDDLHVVVVGPDRFKTLWLLLAAYEVAGTPFNYAKFKGGHEAEFVGYFLSYADHRAGISERRCRWVLDWIASVERDRWMVLGRNLAEFVGRMTFVGRLVGWVRPFLAPLYAWKAFLNRGTTARAPEAVYLSLCYLRDHFEVLSHTVRICQVKPYCQQAFRTDAKCEKGRIVLGGWSLMKGLDPKQAEWFALELRPSDCPWLFGADGESKQRSTSAELLASYVAVDVFGHLREEPNQVTFRVILDAGTDNKSAPQAQKKGHSTKWPLFGVLMQMVSELAKNNKLLRLAWRPREQSQEADDLTNLQFDKFDVRLRKMVCLADVPLAVVHDMSKVRQDFLDRCAELKPLKLAEGRASKKQKMADEVGWMTLLWPRSRLQLGMAGGKTMLMVNMQLSHLLMKSSLRLNLGWRPRDQNQEADALTNEVFDLFSAQHRVSLKYSDLPLSFLHSLYEARLVQTSSRQAEAVLDSAIGRQQDTDVSATTRRLQHKAAAYFAAIKLLPARLPTMAAGMSLQIPVLPWPETCTAETAQVDRCCPEGASKDTAGGRRGSPGLRRERWEEVLCEPAPRPRLPRDRPEPPTKEAAGQGPRLGPVAGVAGVSTARGAGDFEYRINLEGLVALCKRRGFVFPSGEIYGGYNGFFDYGPLGAELKNNLKKLWWRRMVHARDDVVGLDSSIVTTPLVHKASGHVENFSDPMVDCRESKQRFRADQLMWAKVEEEGEGECLGYVSMVEDSNVEASLQKAAKKLQKKAIGCRCNDGADATTEATAEDDVVPMSAIGEPKVVQKDRQKLEDARKKLGSCAKALRARMAKEQVEVWKKAEAEFSVQKMIWQSLSLQRGAKHQGTAAMIESKLEFAVQTHTKDLAAAVEALDLCLERNQGLDLLGVAMLESIEGIKAAALHADARQELAKMLEKAAEELGSGVVSEAEEPAGRCRAAPLPTLIALLGDCGIQEPKLESAIKAAAASELAAREHGAGRTGELKPMLVKDMTEASDEEVALIPSPGTGKPGSLTPARAFNLMFETQVGPYADAASKSYLRPETAQGIFVNYKQVTYVMRQKVPFGIAQIGKAFRNEITPRQFLFRSREFEQMEIEYFIDPEADFRQIQEEWIQEMWNFLKAVGLNESLMDREVHEGAKLAHYARACTDIVFRYPFGTQELLGVAARGEYDLQQHAKASGQAMEYQAHRDKPEAAFGGGGRRRAVDGDRKNNASRAESQRRLGSRRAGLELQARRRDGRRDRHPKLEELTTCLLRRVLAESAELEQLAPPEGREEVAAEVFEVLGLEGLPPPTKGADLSFCCVWKATPGEGREPSCVRDAALPFTQNSASLVAAVRRLKQQAETFPESTETLSKNLLCEVDADKKAFLKVFAASRQLKLPQKEVPAQLESLLAALEVPGQKRKFVPHVIEPSLGVDRLFLALLCSAYDEDVVDKESRSLLRFHPCVAPITCAVFPLMKKPPALAEKAKALAARLRQRGWNVLYDEAGSIGKRYRRMDEVGTPFCCTVDFDTLEDDTVTVRRRDDPLEVTRMPCDSIAMFLDDECQLPM</sequence>
<organism evidence="7 8">
    <name type="scientific">Symbiodinium microadriaticum</name>
    <name type="common">Dinoflagellate</name>
    <name type="synonym">Zooxanthella microadriatica</name>
    <dbReference type="NCBI Taxonomy" id="2951"/>
    <lineage>
        <taxon>Eukaryota</taxon>
        <taxon>Sar</taxon>
        <taxon>Alveolata</taxon>
        <taxon>Dinophyceae</taxon>
        <taxon>Suessiales</taxon>
        <taxon>Symbiodiniaceae</taxon>
        <taxon>Symbiodinium</taxon>
    </lineage>
</organism>
<feature type="domain" description="Aminoacyl-transfer RNA synthetases class-II family profile" evidence="6">
    <location>
        <begin position="2115"/>
        <end position="2601"/>
    </location>
</feature>
<dbReference type="InterPro" id="IPR027031">
    <property type="entry name" value="Gly-tRNA_synthase/POLG2"/>
</dbReference>
<evidence type="ECO:0000313" key="7">
    <source>
        <dbReference type="EMBL" id="OLP79621.1"/>
    </source>
</evidence>
<evidence type="ECO:0000256" key="3">
    <source>
        <dbReference type="ARBA" id="ARBA00022840"/>
    </source>
</evidence>
<dbReference type="PANTHER" id="PTHR10745">
    <property type="entry name" value="GLYCYL-TRNA SYNTHETASE/DNA POLYMERASE SUBUNIT GAMMA-2"/>
    <property type="match status" value="1"/>
</dbReference>
<dbReference type="InterPro" id="IPR002314">
    <property type="entry name" value="aa-tRNA-synt_IIb"/>
</dbReference>
<dbReference type="Gene3D" id="3.30.930.10">
    <property type="entry name" value="Bira Bifunctional Protein, Domain 2"/>
    <property type="match status" value="2"/>
</dbReference>
<dbReference type="InterPro" id="IPR004154">
    <property type="entry name" value="Anticodon-bd"/>
</dbReference>
<dbReference type="GO" id="GO:0006264">
    <property type="term" value="P:mitochondrial DNA replication"/>
    <property type="evidence" value="ECO:0007669"/>
    <property type="project" value="TreeGrafter"/>
</dbReference>
<comment type="caution">
    <text evidence="7">The sequence shown here is derived from an EMBL/GenBank/DDBJ whole genome shotgun (WGS) entry which is preliminary data.</text>
</comment>
<dbReference type="PROSITE" id="PS50862">
    <property type="entry name" value="AA_TRNA_LIGASE_II"/>
    <property type="match status" value="1"/>
</dbReference>
<dbReference type="Pfam" id="PF00587">
    <property type="entry name" value="tRNA-synt_2b"/>
    <property type="match status" value="1"/>
</dbReference>
<dbReference type="InterPro" id="IPR006195">
    <property type="entry name" value="aa-tRNA-synth_II"/>
</dbReference>
<dbReference type="GO" id="GO:0005739">
    <property type="term" value="C:mitochondrion"/>
    <property type="evidence" value="ECO:0007669"/>
    <property type="project" value="TreeGrafter"/>
</dbReference>
<evidence type="ECO:0000259" key="6">
    <source>
        <dbReference type="PROSITE" id="PS50862"/>
    </source>
</evidence>
<dbReference type="Proteomes" id="UP000186817">
    <property type="component" value="Unassembled WGS sequence"/>
</dbReference>
<feature type="compositionally biased region" description="Low complexity" evidence="5">
    <location>
        <begin position="324"/>
        <end position="338"/>
    </location>
</feature>
<dbReference type="Gene3D" id="3.40.50.800">
    <property type="entry name" value="Anticodon-binding domain"/>
    <property type="match status" value="1"/>
</dbReference>
<feature type="region of interest" description="Disordered" evidence="5">
    <location>
        <begin position="2338"/>
        <end position="2401"/>
    </location>
</feature>
<feature type="region of interest" description="Disordered" evidence="5">
    <location>
        <begin position="1696"/>
        <end position="1752"/>
    </location>
</feature>
<evidence type="ECO:0000256" key="4">
    <source>
        <dbReference type="ARBA" id="ARBA00023146"/>
    </source>
</evidence>
<evidence type="ECO:0000256" key="2">
    <source>
        <dbReference type="ARBA" id="ARBA00022741"/>
    </source>
</evidence>
<feature type="compositionally biased region" description="Basic and acidic residues" evidence="5">
    <location>
        <begin position="166"/>
        <end position="176"/>
    </location>
</feature>
<proteinExistence type="predicted"/>
<dbReference type="SUPFAM" id="SSF52954">
    <property type="entry name" value="Class II aaRS ABD-related"/>
    <property type="match status" value="1"/>
</dbReference>
<dbReference type="OrthoDB" id="57698at2759"/>